<dbReference type="NCBIfam" id="TIGR00777">
    <property type="entry name" value="ahpD"/>
    <property type="match status" value="1"/>
</dbReference>
<comment type="subunit">
    <text evidence="6">Homotrimer.</text>
</comment>
<comment type="function">
    <text evidence="6">Antioxidant protein with alkyl hydroperoxidase activity. Required for the reduction of the AhpC active site cysteine residues and for the regeneration of the AhpC enzyme activity.</text>
</comment>
<keyword evidence="1 6" id="KW-0575">Peroxidase</keyword>
<keyword evidence="3 6" id="KW-0560">Oxidoreductase</keyword>
<evidence type="ECO:0000259" key="7">
    <source>
        <dbReference type="Pfam" id="PF02627"/>
    </source>
</evidence>
<feature type="disulfide bond" evidence="6">
    <location>
        <begin position="131"/>
        <end position="134"/>
    </location>
</feature>
<dbReference type="AlphaFoldDB" id="A0A7H2BD90"/>
<dbReference type="InterPro" id="IPR004675">
    <property type="entry name" value="AhpD_core"/>
</dbReference>
<feature type="active site" description="Cysteine sulfenic acid (-SOH) intermediate" evidence="6">
    <location>
        <position position="134"/>
    </location>
</feature>
<dbReference type="InterPro" id="IPR029032">
    <property type="entry name" value="AhpD-like"/>
</dbReference>
<dbReference type="Pfam" id="PF02627">
    <property type="entry name" value="CMD"/>
    <property type="match status" value="1"/>
</dbReference>
<dbReference type="PANTHER" id="PTHR33930">
    <property type="entry name" value="ALKYL HYDROPEROXIDE REDUCTASE AHPD"/>
    <property type="match status" value="1"/>
</dbReference>
<keyword evidence="9" id="KW-1185">Reference proteome</keyword>
<evidence type="ECO:0000256" key="5">
    <source>
        <dbReference type="ARBA" id="ARBA00023284"/>
    </source>
</evidence>
<dbReference type="RefSeq" id="WP_168614076.1">
    <property type="nucleotide sequence ID" value="NZ_BAAAOX010000016.1"/>
</dbReference>
<dbReference type="SUPFAM" id="SSF69118">
    <property type="entry name" value="AhpD-like"/>
    <property type="match status" value="1"/>
</dbReference>
<dbReference type="HAMAP" id="MF_01676">
    <property type="entry name" value="AhpD"/>
    <property type="match status" value="1"/>
</dbReference>
<feature type="disulfide bond" description="Interchain (with AhpC); in linked form" evidence="6">
    <location>
        <position position="134"/>
    </location>
</feature>
<evidence type="ECO:0000256" key="3">
    <source>
        <dbReference type="ARBA" id="ARBA00023002"/>
    </source>
</evidence>
<dbReference type="GO" id="GO:0051920">
    <property type="term" value="F:peroxiredoxin activity"/>
    <property type="evidence" value="ECO:0007669"/>
    <property type="project" value="InterPro"/>
</dbReference>
<dbReference type="InterPro" id="IPR003779">
    <property type="entry name" value="CMD-like"/>
</dbReference>
<feature type="active site" description="Proton donor" evidence="6">
    <location>
        <position position="131"/>
    </location>
</feature>
<keyword evidence="4 6" id="KW-1015">Disulfide bond</keyword>
<comment type="catalytic activity">
    <reaction evidence="6">
        <text>N(6)-[(R)-dihydrolipoyl]-L-lysyl-[lipoyl-carrier protein] + a hydroperoxide = N(6)-[(R)-lipoyl]-L-lysyl-[lipoyl-carrier protein] + an alcohol + H2O</text>
        <dbReference type="Rhea" id="RHEA:62636"/>
        <dbReference type="Rhea" id="RHEA-COMP:10502"/>
        <dbReference type="Rhea" id="RHEA-COMP:16355"/>
        <dbReference type="ChEBI" id="CHEBI:15377"/>
        <dbReference type="ChEBI" id="CHEBI:30879"/>
        <dbReference type="ChEBI" id="CHEBI:35924"/>
        <dbReference type="ChEBI" id="CHEBI:83099"/>
        <dbReference type="ChEBI" id="CHEBI:83100"/>
        <dbReference type="EC" id="1.11.1.28"/>
    </reaction>
</comment>
<dbReference type="InterPro" id="IPR004674">
    <property type="entry name" value="AhpD"/>
</dbReference>
<gene>
    <name evidence="6" type="primary">ahpD</name>
    <name evidence="8" type="ORF">IDM49_10605</name>
</gene>
<reference evidence="8 9" key="1">
    <citation type="submission" date="2020-09" db="EMBL/GenBank/DDBJ databases">
        <title>Investigation of environmental microbes.</title>
        <authorList>
            <person name="Ou Y."/>
            <person name="Kang Q."/>
        </authorList>
    </citation>
    <scope>NUCLEOTIDE SEQUENCE [LARGE SCALE GENOMIC DNA]</scope>
    <source>
        <strain evidence="8 9">KJZ-14</strain>
    </source>
</reference>
<evidence type="ECO:0000256" key="4">
    <source>
        <dbReference type="ARBA" id="ARBA00023157"/>
    </source>
</evidence>
<evidence type="ECO:0000256" key="1">
    <source>
        <dbReference type="ARBA" id="ARBA00022559"/>
    </source>
</evidence>
<dbReference type="PANTHER" id="PTHR33930:SF7">
    <property type="entry name" value="ALKYL HYDROPEROXIDE REDUCTASE AHPD"/>
    <property type="match status" value="1"/>
</dbReference>
<dbReference type="GO" id="GO:0006979">
    <property type="term" value="P:response to oxidative stress"/>
    <property type="evidence" value="ECO:0007669"/>
    <property type="project" value="InterPro"/>
</dbReference>
<evidence type="ECO:0000256" key="6">
    <source>
        <dbReference type="HAMAP-Rule" id="MF_01676"/>
    </source>
</evidence>
<dbReference type="Gene3D" id="1.20.1290.10">
    <property type="entry name" value="AhpD-like"/>
    <property type="match status" value="1"/>
</dbReference>
<dbReference type="NCBIfam" id="TIGR00778">
    <property type="entry name" value="ahpD_dom"/>
    <property type="match status" value="1"/>
</dbReference>
<dbReference type="GeneID" id="96624688"/>
<protein>
    <recommendedName>
        <fullName evidence="6">Alkyl hydroperoxide reductase AhpD</fullName>
        <ecNumber evidence="6">1.11.1.28</ecNumber>
    </recommendedName>
    <alternativeName>
        <fullName evidence="6">Alkylhydroperoxidase AhpD</fullName>
    </alternativeName>
</protein>
<organism evidence="8 9">
    <name type="scientific">Rothia terrae</name>
    <dbReference type="NCBI Taxonomy" id="396015"/>
    <lineage>
        <taxon>Bacteria</taxon>
        <taxon>Bacillati</taxon>
        <taxon>Actinomycetota</taxon>
        <taxon>Actinomycetes</taxon>
        <taxon>Micrococcales</taxon>
        <taxon>Micrococcaceae</taxon>
        <taxon>Rothia</taxon>
    </lineage>
</organism>
<keyword evidence="5 6" id="KW-0676">Redox-active center</keyword>
<comment type="similarity">
    <text evidence="6">Belongs to the AhpD family.</text>
</comment>
<dbReference type="EMBL" id="CP061539">
    <property type="protein sequence ID" value="QNV37636.1"/>
    <property type="molecule type" value="Genomic_DNA"/>
</dbReference>
<dbReference type="KEGG" id="rter:IDM49_10605"/>
<dbReference type="GO" id="GO:0032843">
    <property type="term" value="F:hydroperoxide reductase activity"/>
    <property type="evidence" value="ECO:0007669"/>
    <property type="project" value="InterPro"/>
</dbReference>
<dbReference type="GO" id="GO:0015036">
    <property type="term" value="F:disulfide oxidoreductase activity"/>
    <property type="evidence" value="ECO:0007669"/>
    <property type="project" value="TreeGrafter"/>
</dbReference>
<sequence length="177" mass="18914">MSIENLRGALPSYAKDLNLNLSSLTRINNLTEQQLWGTILATAAATKVDSVVVEIAEEAKQHLSDEAFNAALGAATIMGMNNVLYRTRGYLDGAYDDQRANLRMQIIGKSGGIDKVDFEFFSLAVSAVNGCSHCLSAHEHEVREGGMSKDQVNEAIRIASTMAGVAQGIQLAEALGA</sequence>
<feature type="domain" description="Carboxymuconolactone decarboxylase-like" evidence="7">
    <location>
        <begin position="97"/>
        <end position="171"/>
    </location>
</feature>
<accession>A0A7H2BD90</accession>
<dbReference type="EC" id="1.11.1.28" evidence="6"/>
<proteinExistence type="inferred from homology"/>
<keyword evidence="2 6" id="KW-0049">Antioxidant</keyword>
<dbReference type="GO" id="GO:0045454">
    <property type="term" value="P:cell redox homeostasis"/>
    <property type="evidence" value="ECO:0007669"/>
    <property type="project" value="TreeGrafter"/>
</dbReference>
<evidence type="ECO:0000256" key="2">
    <source>
        <dbReference type="ARBA" id="ARBA00022862"/>
    </source>
</evidence>
<name>A0A7H2BD90_9MICC</name>
<evidence type="ECO:0000313" key="8">
    <source>
        <dbReference type="EMBL" id="QNV37636.1"/>
    </source>
</evidence>
<evidence type="ECO:0000313" key="9">
    <source>
        <dbReference type="Proteomes" id="UP000516404"/>
    </source>
</evidence>
<dbReference type="Proteomes" id="UP000516404">
    <property type="component" value="Chromosome"/>
</dbReference>